<keyword evidence="5" id="KW-1185">Reference proteome</keyword>
<dbReference type="HOGENOM" id="CLU_000288_7_18_1"/>
<keyword evidence="1" id="KW-0547">Nucleotide-binding</keyword>
<evidence type="ECO:0000313" key="5">
    <source>
        <dbReference type="Proteomes" id="UP000054248"/>
    </source>
</evidence>
<dbReference type="SMART" id="SM00220">
    <property type="entry name" value="S_TKc"/>
    <property type="match status" value="1"/>
</dbReference>
<dbReference type="PROSITE" id="PS00108">
    <property type="entry name" value="PROTEIN_KINASE_ST"/>
    <property type="match status" value="1"/>
</dbReference>
<proteinExistence type="predicted"/>
<dbReference type="GO" id="GO:0005524">
    <property type="term" value="F:ATP binding"/>
    <property type="evidence" value="ECO:0007669"/>
    <property type="project" value="UniProtKB-KW"/>
</dbReference>
<dbReference type="EMBL" id="KN823150">
    <property type="protein sequence ID" value="KIO21078.1"/>
    <property type="molecule type" value="Genomic_DNA"/>
</dbReference>
<dbReference type="Proteomes" id="UP000054248">
    <property type="component" value="Unassembled WGS sequence"/>
</dbReference>
<feature type="non-terminal residue" evidence="4">
    <location>
        <position position="1"/>
    </location>
</feature>
<name>A0A0C3KHW4_9AGAM</name>
<dbReference type="InterPro" id="IPR011009">
    <property type="entry name" value="Kinase-like_dom_sf"/>
</dbReference>
<dbReference type="PROSITE" id="PS50011">
    <property type="entry name" value="PROTEIN_KINASE_DOM"/>
    <property type="match status" value="1"/>
</dbReference>
<evidence type="ECO:0000259" key="3">
    <source>
        <dbReference type="PROSITE" id="PS50011"/>
    </source>
</evidence>
<dbReference type="AlphaFoldDB" id="A0A0C3KHW4"/>
<dbReference type="OrthoDB" id="4062651at2759"/>
<evidence type="ECO:0000313" key="4">
    <source>
        <dbReference type="EMBL" id="KIO21078.1"/>
    </source>
</evidence>
<keyword evidence="2" id="KW-0067">ATP-binding</keyword>
<dbReference type="InterPro" id="IPR008271">
    <property type="entry name" value="Ser/Thr_kinase_AS"/>
</dbReference>
<dbReference type="Pfam" id="PF00069">
    <property type="entry name" value="Pkinase"/>
    <property type="match status" value="1"/>
</dbReference>
<gene>
    <name evidence="4" type="ORF">M407DRAFT_42006</name>
</gene>
<feature type="domain" description="Protein kinase" evidence="3">
    <location>
        <begin position="1"/>
        <end position="157"/>
    </location>
</feature>
<dbReference type="GO" id="GO:0004672">
    <property type="term" value="F:protein kinase activity"/>
    <property type="evidence" value="ECO:0007669"/>
    <property type="project" value="InterPro"/>
</dbReference>
<dbReference type="GO" id="GO:0005886">
    <property type="term" value="C:plasma membrane"/>
    <property type="evidence" value="ECO:0007669"/>
    <property type="project" value="TreeGrafter"/>
</dbReference>
<dbReference type="PANTHER" id="PTHR27001">
    <property type="entry name" value="OS01G0253100 PROTEIN"/>
    <property type="match status" value="1"/>
</dbReference>
<dbReference type="PANTHER" id="PTHR27001:SF931">
    <property type="entry name" value="OS11G0664100 PROTEIN"/>
    <property type="match status" value="1"/>
</dbReference>
<dbReference type="Gene3D" id="1.10.510.10">
    <property type="entry name" value="Transferase(Phosphotransferase) domain 1"/>
    <property type="match status" value="1"/>
</dbReference>
<evidence type="ECO:0000256" key="2">
    <source>
        <dbReference type="ARBA" id="ARBA00022840"/>
    </source>
</evidence>
<dbReference type="STRING" id="1051891.A0A0C3KHW4"/>
<protein>
    <recommendedName>
        <fullName evidence="3">Protein kinase domain-containing protein</fullName>
    </recommendedName>
</protein>
<dbReference type="InterPro" id="IPR000719">
    <property type="entry name" value="Prot_kinase_dom"/>
</dbReference>
<evidence type="ECO:0000256" key="1">
    <source>
        <dbReference type="ARBA" id="ARBA00022741"/>
    </source>
</evidence>
<feature type="non-terminal residue" evidence="4">
    <location>
        <position position="157"/>
    </location>
</feature>
<organism evidence="4 5">
    <name type="scientific">Tulasnella calospora MUT 4182</name>
    <dbReference type="NCBI Taxonomy" id="1051891"/>
    <lineage>
        <taxon>Eukaryota</taxon>
        <taxon>Fungi</taxon>
        <taxon>Dikarya</taxon>
        <taxon>Basidiomycota</taxon>
        <taxon>Agaricomycotina</taxon>
        <taxon>Agaricomycetes</taxon>
        <taxon>Cantharellales</taxon>
        <taxon>Tulasnellaceae</taxon>
        <taxon>Tulasnella</taxon>
    </lineage>
</organism>
<sequence length="157" mass="17226">FVRELKIWASIRHLNVLPLVGFYLSDNYEIAQLVSPFMANGNVTQYIFGTKPGREKRFGFICDIAAGIDFLHNHSPPICHGDLKPANVLVSDSYEATLCDFGLASLADMSGASSGLTTSQSMKGSIRYMSPELMLETDGKHTLASDVWAWACTAFEV</sequence>
<reference evidence="4 5" key="1">
    <citation type="submission" date="2014-04" db="EMBL/GenBank/DDBJ databases">
        <authorList>
            <consortium name="DOE Joint Genome Institute"/>
            <person name="Kuo A."/>
            <person name="Girlanda M."/>
            <person name="Perotto S."/>
            <person name="Kohler A."/>
            <person name="Nagy L.G."/>
            <person name="Floudas D."/>
            <person name="Copeland A."/>
            <person name="Barry K.W."/>
            <person name="Cichocki N."/>
            <person name="Veneault-Fourrey C."/>
            <person name="LaButti K."/>
            <person name="Lindquist E.A."/>
            <person name="Lipzen A."/>
            <person name="Lundell T."/>
            <person name="Morin E."/>
            <person name="Murat C."/>
            <person name="Sun H."/>
            <person name="Tunlid A."/>
            <person name="Henrissat B."/>
            <person name="Grigoriev I.V."/>
            <person name="Hibbett D.S."/>
            <person name="Martin F."/>
            <person name="Nordberg H.P."/>
            <person name="Cantor M.N."/>
            <person name="Hua S.X."/>
        </authorList>
    </citation>
    <scope>NUCLEOTIDE SEQUENCE [LARGE SCALE GENOMIC DNA]</scope>
    <source>
        <strain evidence="4 5">MUT 4182</strain>
    </source>
</reference>
<dbReference type="SUPFAM" id="SSF56112">
    <property type="entry name" value="Protein kinase-like (PK-like)"/>
    <property type="match status" value="1"/>
</dbReference>
<accession>A0A0C3KHW4</accession>
<reference evidence="5" key="2">
    <citation type="submission" date="2015-01" db="EMBL/GenBank/DDBJ databases">
        <title>Evolutionary Origins and Diversification of the Mycorrhizal Mutualists.</title>
        <authorList>
            <consortium name="DOE Joint Genome Institute"/>
            <consortium name="Mycorrhizal Genomics Consortium"/>
            <person name="Kohler A."/>
            <person name="Kuo A."/>
            <person name="Nagy L.G."/>
            <person name="Floudas D."/>
            <person name="Copeland A."/>
            <person name="Barry K.W."/>
            <person name="Cichocki N."/>
            <person name="Veneault-Fourrey C."/>
            <person name="LaButti K."/>
            <person name="Lindquist E.A."/>
            <person name="Lipzen A."/>
            <person name="Lundell T."/>
            <person name="Morin E."/>
            <person name="Murat C."/>
            <person name="Riley R."/>
            <person name="Ohm R."/>
            <person name="Sun H."/>
            <person name="Tunlid A."/>
            <person name="Henrissat B."/>
            <person name="Grigoriev I.V."/>
            <person name="Hibbett D.S."/>
            <person name="Martin F."/>
        </authorList>
    </citation>
    <scope>NUCLEOTIDE SEQUENCE [LARGE SCALE GENOMIC DNA]</scope>
    <source>
        <strain evidence="5">MUT 4182</strain>
    </source>
</reference>